<protein>
    <submittedName>
        <fullName evidence="4">TetR family transcriptional regulator</fullName>
    </submittedName>
</protein>
<dbReference type="EMBL" id="MLIS01000001">
    <property type="protein sequence ID" value="OHU78053.1"/>
    <property type="molecule type" value="Genomic_DNA"/>
</dbReference>
<dbReference type="AlphaFoldDB" id="A0A1S1M692"/>
<comment type="caution">
    <text evidence="4">The sequence shown here is derived from an EMBL/GenBank/DDBJ whole genome shotgun (WGS) entry which is preliminary data.</text>
</comment>
<proteinExistence type="predicted"/>
<feature type="domain" description="HTH tetR-type" evidence="3">
    <location>
        <begin position="16"/>
        <end position="76"/>
    </location>
</feature>
<name>A0A1S1M692_MYCCH</name>
<evidence type="ECO:0000313" key="4">
    <source>
        <dbReference type="EMBL" id="OHU78053.1"/>
    </source>
</evidence>
<evidence type="ECO:0000256" key="1">
    <source>
        <dbReference type="ARBA" id="ARBA00023125"/>
    </source>
</evidence>
<sequence>MTHLGFRRARSEENKRQRAATIVEAARSLALESGVASVTLTGLANRAGVHHSAVRRYFSSHKEVLLRLSTEGMAALAESVCSELDGSRERSPADVGAVLSRALIEAPLFCDLLGSHYLHLEHEVELGQVREAQRVNQAAAMTMVDAIERAVPELDRNSALDIVTSAFALSGMLWQFTHPPEGLEHDFKEEPGFPQDWDTDFASTLTRLLTATCIGAAKTP</sequence>
<dbReference type="InterPro" id="IPR001647">
    <property type="entry name" value="HTH_TetR"/>
</dbReference>
<dbReference type="Pfam" id="PF00440">
    <property type="entry name" value="TetR_N"/>
    <property type="match status" value="1"/>
</dbReference>
<keyword evidence="1 2" id="KW-0238">DNA-binding</keyword>
<gene>
    <name evidence="4" type="ORF">BKG84_06260</name>
</gene>
<dbReference type="Proteomes" id="UP000179441">
    <property type="component" value="Unassembled WGS sequence"/>
</dbReference>
<dbReference type="PRINTS" id="PR00455">
    <property type="entry name" value="HTHTETR"/>
</dbReference>
<organism evidence="4 5">
    <name type="scientific">Mycobacteroides chelonae</name>
    <name type="common">Mycobacterium chelonae</name>
    <dbReference type="NCBI Taxonomy" id="1774"/>
    <lineage>
        <taxon>Bacteria</taxon>
        <taxon>Bacillati</taxon>
        <taxon>Actinomycetota</taxon>
        <taxon>Actinomycetes</taxon>
        <taxon>Mycobacteriales</taxon>
        <taxon>Mycobacteriaceae</taxon>
        <taxon>Mycobacteroides</taxon>
    </lineage>
</organism>
<dbReference type="GO" id="GO:0003700">
    <property type="term" value="F:DNA-binding transcription factor activity"/>
    <property type="evidence" value="ECO:0007669"/>
    <property type="project" value="TreeGrafter"/>
</dbReference>
<dbReference type="InterPro" id="IPR050109">
    <property type="entry name" value="HTH-type_TetR-like_transc_reg"/>
</dbReference>
<dbReference type="GO" id="GO:0000976">
    <property type="term" value="F:transcription cis-regulatory region binding"/>
    <property type="evidence" value="ECO:0007669"/>
    <property type="project" value="TreeGrafter"/>
</dbReference>
<reference evidence="4 5" key="1">
    <citation type="submission" date="2016-10" db="EMBL/GenBank/DDBJ databases">
        <title>Evaluation of Human, Veterinary and Environmental Mycobacterium chelonae Isolates by Core Genome Phylogenomic Analysis, Targeted Gene Comparison, and Anti-microbial Susceptibility Patterns: A Tale of Mistaken Identities.</title>
        <authorList>
            <person name="Fogelson S.B."/>
            <person name="Camus A.C."/>
            <person name="Lorenz W."/>
            <person name="Vasireddy R."/>
            <person name="Vasireddy S."/>
            <person name="Smith T."/>
            <person name="Brown-Elliott B.A."/>
            <person name="Wallace R.J.Jr."/>
            <person name="Hasan N.A."/>
            <person name="Reischl U."/>
            <person name="Sanchez S."/>
        </authorList>
    </citation>
    <scope>NUCLEOTIDE SEQUENCE [LARGE SCALE GENOMIC DNA]</scope>
    <source>
        <strain evidence="4 5">15518</strain>
    </source>
</reference>
<evidence type="ECO:0000256" key="2">
    <source>
        <dbReference type="PROSITE-ProRule" id="PRU00335"/>
    </source>
</evidence>
<dbReference type="InterPro" id="IPR009057">
    <property type="entry name" value="Homeodomain-like_sf"/>
</dbReference>
<keyword evidence="5" id="KW-1185">Reference proteome</keyword>
<dbReference type="Pfam" id="PF17929">
    <property type="entry name" value="TetR_C_34"/>
    <property type="match status" value="1"/>
</dbReference>
<dbReference type="Gene3D" id="1.10.357.10">
    <property type="entry name" value="Tetracycline Repressor, domain 2"/>
    <property type="match status" value="1"/>
</dbReference>
<dbReference type="PROSITE" id="PS50977">
    <property type="entry name" value="HTH_TETR_2"/>
    <property type="match status" value="1"/>
</dbReference>
<dbReference type="PANTHER" id="PTHR30055">
    <property type="entry name" value="HTH-TYPE TRANSCRIPTIONAL REGULATOR RUTR"/>
    <property type="match status" value="1"/>
</dbReference>
<dbReference type="InterPro" id="IPR041483">
    <property type="entry name" value="TetR_C_34"/>
</dbReference>
<evidence type="ECO:0000313" key="5">
    <source>
        <dbReference type="Proteomes" id="UP000179441"/>
    </source>
</evidence>
<dbReference type="PANTHER" id="PTHR30055:SF178">
    <property type="entry name" value="POSSIBLE TRANSCRIPTIONAL REGULATORY PROTEIN"/>
    <property type="match status" value="1"/>
</dbReference>
<evidence type="ECO:0000259" key="3">
    <source>
        <dbReference type="PROSITE" id="PS50977"/>
    </source>
</evidence>
<accession>A0A1S1M692</accession>
<dbReference type="SUPFAM" id="SSF46689">
    <property type="entry name" value="Homeodomain-like"/>
    <property type="match status" value="1"/>
</dbReference>
<feature type="DNA-binding region" description="H-T-H motif" evidence="2">
    <location>
        <begin position="39"/>
        <end position="58"/>
    </location>
</feature>
<dbReference type="RefSeq" id="WP_070922706.1">
    <property type="nucleotide sequence ID" value="NZ_CP050145.1"/>
</dbReference>